<comment type="caution">
    <text evidence="1">The sequence shown here is derived from an EMBL/GenBank/DDBJ whole genome shotgun (WGS) entry which is preliminary data.</text>
</comment>
<dbReference type="EMBL" id="BARS01024803">
    <property type="protein sequence ID" value="GAG11998.1"/>
    <property type="molecule type" value="Genomic_DNA"/>
</dbReference>
<evidence type="ECO:0000313" key="1">
    <source>
        <dbReference type="EMBL" id="GAG11998.1"/>
    </source>
</evidence>
<accession>X0VHR9</accession>
<dbReference type="SUPFAM" id="SSF63829">
    <property type="entry name" value="Calcium-dependent phosphotriesterase"/>
    <property type="match status" value="1"/>
</dbReference>
<organism evidence="1">
    <name type="scientific">marine sediment metagenome</name>
    <dbReference type="NCBI Taxonomy" id="412755"/>
    <lineage>
        <taxon>unclassified sequences</taxon>
        <taxon>metagenomes</taxon>
        <taxon>ecological metagenomes</taxon>
    </lineage>
</organism>
<reference evidence="1" key="1">
    <citation type="journal article" date="2014" name="Front. Microbiol.">
        <title>High frequency of phylogenetically diverse reductive dehalogenase-homologous genes in deep subseafloor sedimentary metagenomes.</title>
        <authorList>
            <person name="Kawai M."/>
            <person name="Futagami T."/>
            <person name="Toyoda A."/>
            <person name="Takaki Y."/>
            <person name="Nishi S."/>
            <person name="Hori S."/>
            <person name="Arai W."/>
            <person name="Tsubouchi T."/>
            <person name="Morono Y."/>
            <person name="Uchiyama I."/>
            <person name="Ito T."/>
            <person name="Fujiyama A."/>
            <person name="Inagaki F."/>
            <person name="Takami H."/>
        </authorList>
    </citation>
    <scope>NUCLEOTIDE SEQUENCE</scope>
    <source>
        <strain evidence="1">Expedition CK06-06</strain>
    </source>
</reference>
<dbReference type="PROSITE" id="PS51257">
    <property type="entry name" value="PROKAR_LIPOPROTEIN"/>
    <property type="match status" value="1"/>
</dbReference>
<dbReference type="AlphaFoldDB" id="X0VHR9"/>
<dbReference type="Pfam" id="PF17170">
    <property type="entry name" value="DUF5128"/>
    <property type="match status" value="1"/>
</dbReference>
<sequence length="156" mass="17966">MKKLILILCVFLLILFTSCAKKTEDLEYPIVVETVDEIKVLTNPDYPRDGKVAFNLIEEVSIGKDIGEEEYLLNRPFQMHVDNQGYIYVLDIRDCHILVYDDMGKYVRTIGRKGQGPGEIMSLAYFDFSQDGRVFVNDYMNQRIIIFDREGNPLGG</sequence>
<feature type="non-terminal residue" evidence="1">
    <location>
        <position position="156"/>
    </location>
</feature>
<dbReference type="InterPro" id="IPR011042">
    <property type="entry name" value="6-blade_b-propeller_TolB-like"/>
</dbReference>
<proteinExistence type="predicted"/>
<evidence type="ECO:0008006" key="2">
    <source>
        <dbReference type="Google" id="ProtNLM"/>
    </source>
</evidence>
<gene>
    <name evidence="1" type="ORF">S01H1_39316</name>
</gene>
<name>X0VHR9_9ZZZZ</name>
<protein>
    <recommendedName>
        <fullName evidence="2">6-bladed beta-propeller</fullName>
    </recommendedName>
</protein>
<dbReference type="Gene3D" id="2.120.10.30">
    <property type="entry name" value="TolB, C-terminal domain"/>
    <property type="match status" value="1"/>
</dbReference>